<feature type="compositionally biased region" description="Polar residues" evidence="15">
    <location>
        <begin position="294"/>
        <end position="305"/>
    </location>
</feature>
<keyword evidence="11" id="KW-0694">RNA-binding</keyword>
<proteinExistence type="inferred from homology"/>
<keyword evidence="10" id="KW-0269">Exonuclease</keyword>
<dbReference type="Pfam" id="PF04857">
    <property type="entry name" value="CAF1"/>
    <property type="match status" value="2"/>
</dbReference>
<dbReference type="GO" id="GO:0004535">
    <property type="term" value="F:poly(A)-specific ribonuclease activity"/>
    <property type="evidence" value="ECO:0007669"/>
    <property type="project" value="UniProtKB-EC"/>
</dbReference>
<evidence type="ECO:0000256" key="11">
    <source>
        <dbReference type="ARBA" id="ARBA00022884"/>
    </source>
</evidence>
<evidence type="ECO:0000256" key="8">
    <source>
        <dbReference type="ARBA" id="ARBA00022723"/>
    </source>
</evidence>
<name>A0A0E9NJV3_SAICN</name>
<dbReference type="EMBL" id="BACD03000029">
    <property type="protein sequence ID" value="GAO50124.1"/>
    <property type="molecule type" value="Genomic_DNA"/>
</dbReference>
<keyword evidence="12" id="KW-0805">Transcription regulation</keyword>
<evidence type="ECO:0000256" key="1">
    <source>
        <dbReference type="ARBA" id="ARBA00001663"/>
    </source>
</evidence>
<gene>
    <name evidence="16" type="ORF">G7K_4259-t1</name>
</gene>
<feature type="region of interest" description="Disordered" evidence="15">
    <location>
        <begin position="1"/>
        <end position="32"/>
    </location>
</feature>
<dbReference type="InterPro" id="IPR012337">
    <property type="entry name" value="RNaseH-like_sf"/>
</dbReference>
<feature type="region of interest" description="Disordered" evidence="15">
    <location>
        <begin position="294"/>
        <end position="319"/>
    </location>
</feature>
<dbReference type="PANTHER" id="PTHR10797">
    <property type="entry name" value="CCR4-NOT TRANSCRIPTION COMPLEX SUBUNIT"/>
    <property type="match status" value="1"/>
</dbReference>
<feature type="compositionally biased region" description="Basic and acidic residues" evidence="15">
    <location>
        <begin position="15"/>
        <end position="32"/>
    </location>
</feature>
<dbReference type="SUPFAM" id="SSF53098">
    <property type="entry name" value="Ribonuclease H-like"/>
    <property type="match status" value="1"/>
</dbReference>
<evidence type="ECO:0000256" key="13">
    <source>
        <dbReference type="ARBA" id="ARBA00023163"/>
    </source>
</evidence>
<evidence type="ECO:0000256" key="2">
    <source>
        <dbReference type="ARBA" id="ARBA00004123"/>
    </source>
</evidence>
<evidence type="ECO:0000256" key="3">
    <source>
        <dbReference type="ARBA" id="ARBA00004496"/>
    </source>
</evidence>
<dbReference type="InterPro" id="IPR039637">
    <property type="entry name" value="CNOT7/CNOT8/Pop2"/>
</dbReference>
<dbReference type="Proteomes" id="UP000033140">
    <property type="component" value="Unassembled WGS sequence"/>
</dbReference>
<dbReference type="GO" id="GO:0005737">
    <property type="term" value="C:cytoplasm"/>
    <property type="evidence" value="ECO:0007669"/>
    <property type="project" value="UniProtKB-SubCell"/>
</dbReference>
<dbReference type="OrthoDB" id="1164111at2759"/>
<evidence type="ECO:0000256" key="14">
    <source>
        <dbReference type="ARBA" id="ARBA00023242"/>
    </source>
</evidence>
<comment type="catalytic activity">
    <reaction evidence="1">
        <text>Exonucleolytic cleavage of poly(A) to 5'-AMP.</text>
        <dbReference type="EC" id="3.1.13.4"/>
    </reaction>
</comment>
<evidence type="ECO:0000256" key="15">
    <source>
        <dbReference type="SAM" id="MobiDB-lite"/>
    </source>
</evidence>
<dbReference type="GO" id="GO:0005634">
    <property type="term" value="C:nucleus"/>
    <property type="evidence" value="ECO:0007669"/>
    <property type="project" value="UniProtKB-SubCell"/>
</dbReference>
<keyword evidence="14" id="KW-0539">Nucleus</keyword>
<evidence type="ECO:0000313" key="16">
    <source>
        <dbReference type="EMBL" id="GAO50124.1"/>
    </source>
</evidence>
<reference evidence="16 17" key="2">
    <citation type="journal article" date="2014" name="J. Gen. Appl. Microbiol.">
        <title>The early diverging ascomycetous budding yeast Saitoella complicata has three histone deacetylases belonging to the Clr6, Hos2, and Rpd3 lineages.</title>
        <authorList>
            <person name="Nishida H."/>
            <person name="Matsumoto T."/>
            <person name="Kondo S."/>
            <person name="Hamamoto M."/>
            <person name="Yoshikawa H."/>
        </authorList>
    </citation>
    <scope>NUCLEOTIDE SEQUENCE [LARGE SCALE GENOMIC DNA]</scope>
    <source>
        <strain evidence="16 17">NRRL Y-17804</strain>
    </source>
</reference>
<organism evidence="16 17">
    <name type="scientific">Saitoella complicata (strain BCRC 22490 / CBS 7301 / JCM 7358 / NBRC 10748 / NRRL Y-17804)</name>
    <dbReference type="NCBI Taxonomy" id="698492"/>
    <lineage>
        <taxon>Eukaryota</taxon>
        <taxon>Fungi</taxon>
        <taxon>Dikarya</taxon>
        <taxon>Ascomycota</taxon>
        <taxon>Taphrinomycotina</taxon>
        <taxon>Taphrinomycotina incertae sedis</taxon>
        <taxon>Saitoella</taxon>
    </lineage>
</organism>
<sequence length="363" mass="40567">MPIGRRSAGGGRGVRGQDGDPRPQTRGDGEGREIREVWAHNLESEMAYLRDLVERYPYIFMDTEFPGVVARPIGSFKSTSDYHYQTLRCNVDLLKVIQLGVTFANAEGKLANAENGGPCTWQFNFRFDVSEDMCAQDSIDLLTKSGLDWKKHQEMGIDFDLFGELLISSGWVLFDDVKWISFHGGYDFGYLLKLMTCSPLPTEPKDFLSLLQIFFPAAYDIKYLLRTVRPATEKTGLQALADDLQIQRIGSQHQAGSDSLLTAAAYFEARRIFFEGEIDDKKYRGQMFGIGHQTNTNTRSTGFSSQPPDGQQQGGGGMPPFFQPFTPRGQMAELSQRDPIPTPYQGAKNVFQFGGKDFGKVGV</sequence>
<protein>
    <recommendedName>
        <fullName evidence="5">poly(A)-specific ribonuclease</fullName>
        <ecNumber evidence="5">3.1.13.4</ecNumber>
    </recommendedName>
</protein>
<keyword evidence="6" id="KW-0963">Cytoplasm</keyword>
<reference evidence="16 17" key="1">
    <citation type="journal article" date="2011" name="J. Gen. Appl. Microbiol.">
        <title>Draft genome sequencing of the enigmatic yeast Saitoella complicata.</title>
        <authorList>
            <person name="Nishida H."/>
            <person name="Hamamoto M."/>
            <person name="Sugiyama J."/>
        </authorList>
    </citation>
    <scope>NUCLEOTIDE SEQUENCE [LARGE SCALE GENOMIC DNA]</scope>
    <source>
        <strain evidence="16 17">NRRL Y-17804</strain>
    </source>
</reference>
<dbReference type="GO" id="GO:0046872">
    <property type="term" value="F:metal ion binding"/>
    <property type="evidence" value="ECO:0007669"/>
    <property type="project" value="UniProtKB-KW"/>
</dbReference>
<dbReference type="AlphaFoldDB" id="A0A0E9NJV3"/>
<dbReference type="FunFam" id="3.30.420.10:FF:000048">
    <property type="entry name" value="CCR4-associated factor 1, putative"/>
    <property type="match status" value="1"/>
</dbReference>
<dbReference type="GO" id="GO:0003723">
    <property type="term" value="F:RNA binding"/>
    <property type="evidence" value="ECO:0007669"/>
    <property type="project" value="UniProtKB-KW"/>
</dbReference>
<comment type="similarity">
    <text evidence="4">Belongs to the CAF1 family.</text>
</comment>
<evidence type="ECO:0000256" key="5">
    <source>
        <dbReference type="ARBA" id="ARBA00012161"/>
    </source>
</evidence>
<comment type="subcellular location">
    <subcellularLocation>
        <location evidence="3">Cytoplasm</location>
    </subcellularLocation>
    <subcellularLocation>
        <location evidence="2">Nucleus</location>
    </subcellularLocation>
</comment>
<evidence type="ECO:0000256" key="4">
    <source>
        <dbReference type="ARBA" id="ARBA00008372"/>
    </source>
</evidence>
<keyword evidence="9" id="KW-0378">Hydrolase</keyword>
<evidence type="ECO:0000256" key="7">
    <source>
        <dbReference type="ARBA" id="ARBA00022722"/>
    </source>
</evidence>
<keyword evidence="7" id="KW-0540">Nuclease</keyword>
<evidence type="ECO:0000313" key="17">
    <source>
        <dbReference type="Proteomes" id="UP000033140"/>
    </source>
</evidence>
<dbReference type="RefSeq" id="XP_019025621.1">
    <property type="nucleotide sequence ID" value="XM_019169912.1"/>
</dbReference>
<evidence type="ECO:0000256" key="6">
    <source>
        <dbReference type="ARBA" id="ARBA00022490"/>
    </source>
</evidence>
<comment type="caution">
    <text evidence="16">The sequence shown here is derived from an EMBL/GenBank/DDBJ whole genome shotgun (WGS) entry which is preliminary data.</text>
</comment>
<evidence type="ECO:0000256" key="12">
    <source>
        <dbReference type="ARBA" id="ARBA00023015"/>
    </source>
</evidence>
<accession>A0A0E9NJV3</accession>
<keyword evidence="8" id="KW-0479">Metal-binding</keyword>
<dbReference type="STRING" id="698492.A0A0E9NJV3"/>
<dbReference type="Gene3D" id="3.30.420.10">
    <property type="entry name" value="Ribonuclease H-like superfamily/Ribonuclease H"/>
    <property type="match status" value="1"/>
</dbReference>
<dbReference type="InterPro" id="IPR006941">
    <property type="entry name" value="RNase_CAF1"/>
</dbReference>
<evidence type="ECO:0000256" key="10">
    <source>
        <dbReference type="ARBA" id="ARBA00022839"/>
    </source>
</evidence>
<dbReference type="OMA" id="IKFMMRA"/>
<keyword evidence="13" id="KW-0804">Transcription</keyword>
<dbReference type="InterPro" id="IPR036397">
    <property type="entry name" value="RNaseH_sf"/>
</dbReference>
<evidence type="ECO:0000256" key="9">
    <source>
        <dbReference type="ARBA" id="ARBA00022801"/>
    </source>
</evidence>
<keyword evidence="17" id="KW-1185">Reference proteome</keyword>
<dbReference type="EC" id="3.1.13.4" evidence="5"/>
<dbReference type="GO" id="GO:0030014">
    <property type="term" value="C:CCR4-NOT complex"/>
    <property type="evidence" value="ECO:0007669"/>
    <property type="project" value="InterPro"/>
</dbReference>
<reference evidence="16 17" key="3">
    <citation type="journal article" date="2015" name="Genome Announc.">
        <title>Draft Genome Sequence of the Archiascomycetous Yeast Saitoella complicata.</title>
        <authorList>
            <person name="Yamauchi K."/>
            <person name="Kondo S."/>
            <person name="Hamamoto M."/>
            <person name="Takahashi Y."/>
            <person name="Ogura Y."/>
            <person name="Hayashi T."/>
            <person name="Nishida H."/>
        </authorList>
    </citation>
    <scope>NUCLEOTIDE SEQUENCE [LARGE SCALE GENOMIC DNA]</scope>
    <source>
        <strain evidence="16 17">NRRL Y-17804</strain>
    </source>
</reference>